<feature type="domain" description="DUF2007" evidence="2">
    <location>
        <begin position="7"/>
        <end position="71"/>
    </location>
</feature>
<dbReference type="SUPFAM" id="SSF54913">
    <property type="entry name" value="GlnB-like"/>
    <property type="match status" value="1"/>
</dbReference>
<evidence type="ECO:0000313" key="3">
    <source>
        <dbReference type="EMBL" id="PHQ30051.1"/>
    </source>
</evidence>
<evidence type="ECO:0000259" key="2">
    <source>
        <dbReference type="Pfam" id="PF09413"/>
    </source>
</evidence>
<comment type="caution">
    <text evidence="3">The sequence shown here is derived from an EMBL/GenBank/DDBJ whole genome shotgun (WGS) entry which is preliminary data.</text>
</comment>
<reference evidence="3 4" key="1">
    <citation type="submission" date="2017-08" db="EMBL/GenBank/DDBJ databases">
        <title>The whole genome shortgun sequences of strain Leeuwenhoekiella nanhaiensis G18 from the South China Sea.</title>
        <authorList>
            <person name="Liu Q."/>
        </authorList>
    </citation>
    <scope>NUCLEOTIDE SEQUENCE [LARGE SCALE GENOMIC DNA]</scope>
    <source>
        <strain evidence="3 4">G18</strain>
    </source>
</reference>
<evidence type="ECO:0000313" key="4">
    <source>
        <dbReference type="Proteomes" id="UP000229433"/>
    </source>
</evidence>
<protein>
    <recommendedName>
        <fullName evidence="2">DUF2007 domain-containing protein</fullName>
    </recommendedName>
</protein>
<dbReference type="AlphaFoldDB" id="A0A2G1VTH6"/>
<gene>
    <name evidence="3" type="ORF">CJ305_07165</name>
</gene>
<dbReference type="Proteomes" id="UP000229433">
    <property type="component" value="Unassembled WGS sequence"/>
</dbReference>
<dbReference type="EMBL" id="NQXA01000003">
    <property type="protein sequence ID" value="PHQ30051.1"/>
    <property type="molecule type" value="Genomic_DNA"/>
</dbReference>
<keyword evidence="1" id="KW-0812">Transmembrane</keyword>
<dbReference type="RefSeq" id="WP_099645892.1">
    <property type="nucleotide sequence ID" value="NZ_KZ319289.1"/>
</dbReference>
<sequence>MKSELKVIAQFTYSTEAQIIKGRLEADGIEAFLQDEYTIDTDPLISNAIGGVKLAVWTEDVMRAKTILESVAEYSVDDEGKALHCPECNSTQVKYYTTVNSFKAFASFLVTLLVSVLPIYTKYEYRCENCKNQFNLNG</sequence>
<dbReference type="InterPro" id="IPR011322">
    <property type="entry name" value="N-reg_PII-like_a/b"/>
</dbReference>
<organism evidence="3 4">
    <name type="scientific">Leeuwenhoekiella nanhaiensis</name>
    <dbReference type="NCBI Taxonomy" id="1655491"/>
    <lineage>
        <taxon>Bacteria</taxon>
        <taxon>Pseudomonadati</taxon>
        <taxon>Bacteroidota</taxon>
        <taxon>Flavobacteriia</taxon>
        <taxon>Flavobacteriales</taxon>
        <taxon>Flavobacteriaceae</taxon>
        <taxon>Leeuwenhoekiella</taxon>
    </lineage>
</organism>
<keyword evidence="1" id="KW-1133">Transmembrane helix</keyword>
<feature type="transmembrane region" description="Helical" evidence="1">
    <location>
        <begin position="104"/>
        <end position="121"/>
    </location>
</feature>
<name>A0A2G1VTH6_9FLAO</name>
<dbReference type="Pfam" id="PF09413">
    <property type="entry name" value="DUF2007"/>
    <property type="match status" value="1"/>
</dbReference>
<accession>A0A2G1VTH6</accession>
<evidence type="ECO:0000256" key="1">
    <source>
        <dbReference type="SAM" id="Phobius"/>
    </source>
</evidence>
<dbReference type="InterPro" id="IPR018551">
    <property type="entry name" value="DUF2007"/>
</dbReference>
<dbReference type="OrthoDB" id="8480302at2"/>
<keyword evidence="1" id="KW-0472">Membrane</keyword>
<proteinExistence type="predicted"/>
<keyword evidence="4" id="KW-1185">Reference proteome</keyword>